<evidence type="ECO:0000313" key="7">
    <source>
        <dbReference type="Proteomes" id="UP000386281"/>
    </source>
</evidence>
<sequence length="236" mass="24640">MSTSRSGGRRPKGDSLSRAAIVAAAVDLLDEAGESGLTVRALAARLNTGPGSIYWHVGDRSGLLELACDSVLAEAVPGTSADGPLGGVDAEGSSAIRAVGLGLYDALDAHTWAGSLLPRMASVPSLLRALDRIGTALTDMGVPEERQFHSATAVLNYVIGVAGQMSRNAEAAGEGSNQAEWLDARASEWERTDPEEYPFLHRIAGDFRDHDDREQFVAGLDLIIAGIVATTSEADG</sequence>
<dbReference type="EMBL" id="CAACXN010000015">
    <property type="protein sequence ID" value="VEW13584.1"/>
    <property type="molecule type" value="Genomic_DNA"/>
</dbReference>
<dbReference type="PROSITE" id="PS50977">
    <property type="entry name" value="HTH_TETR_2"/>
    <property type="match status" value="1"/>
</dbReference>
<dbReference type="GO" id="GO:0045892">
    <property type="term" value="P:negative regulation of DNA-templated transcription"/>
    <property type="evidence" value="ECO:0007669"/>
    <property type="project" value="InterPro"/>
</dbReference>
<gene>
    <name evidence="6" type="primary">tetR_3</name>
    <name evidence="6" type="ORF">NCTC12391_01821</name>
</gene>
<dbReference type="InterPro" id="IPR050109">
    <property type="entry name" value="HTH-type_TetR-like_transc_reg"/>
</dbReference>
<dbReference type="Pfam" id="PF00440">
    <property type="entry name" value="TetR_N"/>
    <property type="match status" value="1"/>
</dbReference>
<dbReference type="InterPro" id="IPR009057">
    <property type="entry name" value="Homeodomain-like_sf"/>
</dbReference>
<dbReference type="GO" id="GO:0000976">
    <property type="term" value="F:transcription cis-regulatory region binding"/>
    <property type="evidence" value="ECO:0007669"/>
    <property type="project" value="TreeGrafter"/>
</dbReference>
<keyword evidence="1" id="KW-0805">Transcription regulation</keyword>
<evidence type="ECO:0000313" key="6">
    <source>
        <dbReference type="EMBL" id="VEW13584.1"/>
    </source>
</evidence>
<evidence type="ECO:0000256" key="3">
    <source>
        <dbReference type="ARBA" id="ARBA00023163"/>
    </source>
</evidence>
<dbReference type="InterPro" id="IPR036271">
    <property type="entry name" value="Tet_transcr_reg_TetR-rel_C_sf"/>
</dbReference>
<dbReference type="SUPFAM" id="SSF48498">
    <property type="entry name" value="Tetracyclin repressor-like, C-terminal domain"/>
    <property type="match status" value="1"/>
</dbReference>
<dbReference type="GO" id="GO:0003700">
    <property type="term" value="F:DNA-binding transcription factor activity"/>
    <property type="evidence" value="ECO:0007669"/>
    <property type="project" value="TreeGrafter"/>
</dbReference>
<evidence type="ECO:0000256" key="1">
    <source>
        <dbReference type="ARBA" id="ARBA00023015"/>
    </source>
</evidence>
<organism evidence="6 7">
    <name type="scientific">Brevibacterium casei</name>
    <dbReference type="NCBI Taxonomy" id="33889"/>
    <lineage>
        <taxon>Bacteria</taxon>
        <taxon>Bacillati</taxon>
        <taxon>Actinomycetota</taxon>
        <taxon>Actinomycetes</taxon>
        <taxon>Micrococcales</taxon>
        <taxon>Brevibacteriaceae</taxon>
        <taxon>Brevibacterium</taxon>
    </lineage>
</organism>
<accession>A0A449D7K8</accession>
<name>A0A449D7K8_9MICO</name>
<dbReference type="PANTHER" id="PTHR30055">
    <property type="entry name" value="HTH-TYPE TRANSCRIPTIONAL REGULATOR RUTR"/>
    <property type="match status" value="1"/>
</dbReference>
<protein>
    <submittedName>
        <fullName evidence="6">Tetracycline repressor protein class B from transposon Tn10</fullName>
    </submittedName>
</protein>
<dbReference type="InterPro" id="IPR001647">
    <property type="entry name" value="HTH_TetR"/>
</dbReference>
<dbReference type="InterPro" id="IPR004111">
    <property type="entry name" value="Repressor_TetR_C"/>
</dbReference>
<evidence type="ECO:0000256" key="2">
    <source>
        <dbReference type="ARBA" id="ARBA00023125"/>
    </source>
</evidence>
<evidence type="ECO:0000259" key="5">
    <source>
        <dbReference type="PROSITE" id="PS50977"/>
    </source>
</evidence>
<feature type="DNA-binding region" description="H-T-H motif" evidence="4">
    <location>
        <begin position="38"/>
        <end position="57"/>
    </location>
</feature>
<evidence type="ECO:0000256" key="4">
    <source>
        <dbReference type="PROSITE-ProRule" id="PRU00335"/>
    </source>
</evidence>
<dbReference type="Gene3D" id="1.10.10.60">
    <property type="entry name" value="Homeodomain-like"/>
    <property type="match status" value="1"/>
</dbReference>
<dbReference type="SUPFAM" id="SSF46689">
    <property type="entry name" value="Homeodomain-like"/>
    <property type="match status" value="1"/>
</dbReference>
<dbReference type="PANTHER" id="PTHR30055:SF151">
    <property type="entry name" value="TRANSCRIPTIONAL REGULATORY PROTEIN"/>
    <property type="match status" value="1"/>
</dbReference>
<feature type="domain" description="HTH tetR-type" evidence="5">
    <location>
        <begin position="15"/>
        <end position="75"/>
    </location>
</feature>
<dbReference type="Gene3D" id="1.10.357.10">
    <property type="entry name" value="Tetracycline Repressor, domain 2"/>
    <property type="match status" value="1"/>
</dbReference>
<reference evidence="6 7" key="1">
    <citation type="submission" date="2019-02" db="EMBL/GenBank/DDBJ databases">
        <authorList>
            <consortium name="Pathogen Informatics"/>
        </authorList>
    </citation>
    <scope>NUCLEOTIDE SEQUENCE [LARGE SCALE GENOMIC DNA]</scope>
    <source>
        <strain evidence="6 7">3012STDY7078520</strain>
    </source>
</reference>
<keyword evidence="3" id="KW-0804">Transcription</keyword>
<dbReference type="Pfam" id="PF02909">
    <property type="entry name" value="TetR_C_1"/>
    <property type="match status" value="1"/>
</dbReference>
<dbReference type="AlphaFoldDB" id="A0A449D7K8"/>
<proteinExistence type="predicted"/>
<keyword evidence="2 4" id="KW-0238">DNA-binding</keyword>
<dbReference type="RefSeq" id="WP_190246920.1">
    <property type="nucleotide sequence ID" value="NZ_CAACXN010000015.1"/>
</dbReference>
<dbReference type="Proteomes" id="UP000386281">
    <property type="component" value="Unassembled WGS sequence"/>
</dbReference>